<reference evidence="2 3" key="1">
    <citation type="submission" date="2021-03" db="EMBL/GenBank/DDBJ databases">
        <title>Genomic Encyclopedia of Type Strains, Phase IV (KMG-IV): sequencing the most valuable type-strain genomes for metagenomic binning, comparative biology and taxonomic classification.</title>
        <authorList>
            <person name="Goeker M."/>
        </authorList>
    </citation>
    <scope>NUCLEOTIDE SEQUENCE [LARGE SCALE GENOMIC DNA]</scope>
    <source>
        <strain evidence="2 3">DSM 101953</strain>
    </source>
</reference>
<protein>
    <submittedName>
        <fullName evidence="2">Uncharacterized protein</fullName>
    </submittedName>
</protein>
<dbReference type="EMBL" id="JAGGLV010000011">
    <property type="protein sequence ID" value="MBP2113468.1"/>
    <property type="molecule type" value="Genomic_DNA"/>
</dbReference>
<keyword evidence="1" id="KW-0732">Signal</keyword>
<proteinExistence type="predicted"/>
<evidence type="ECO:0000313" key="3">
    <source>
        <dbReference type="Proteomes" id="UP000773462"/>
    </source>
</evidence>
<keyword evidence="3" id="KW-1185">Reference proteome</keyword>
<dbReference type="RefSeq" id="WP_209875501.1">
    <property type="nucleotide sequence ID" value="NZ_JAGGLV010000011.1"/>
</dbReference>
<organism evidence="2 3">
    <name type="scientific">Paenibacillus silagei</name>
    <dbReference type="NCBI Taxonomy" id="1670801"/>
    <lineage>
        <taxon>Bacteria</taxon>
        <taxon>Bacillati</taxon>
        <taxon>Bacillota</taxon>
        <taxon>Bacilli</taxon>
        <taxon>Bacillales</taxon>
        <taxon>Paenibacillaceae</taxon>
        <taxon>Paenibacillus</taxon>
    </lineage>
</organism>
<accession>A0ABS4NTS6</accession>
<sequence length="236" mass="25308">MIKVKKILSASLTTALLLTSSAIASAQTVSPTEAVQSVQQEFSLQLDDMTTISTPYDPALYDFQRSDLFNEVVVKVVDKNSGQIVSTYGEKIEVKNKPAGISIMATGTYSTRTTYRTFTDPGVNGQHFAGGDLYTVYNCYQSGSFGQINSVSSTYWSPMPGSGNFILESPNAQTVPTGNTGSFPTNQLTTTGTVVLSTKETKAFGTSIGSFSYTSGSDGWSRYAIRNAAYNITFGN</sequence>
<evidence type="ECO:0000256" key="1">
    <source>
        <dbReference type="SAM" id="SignalP"/>
    </source>
</evidence>
<name>A0ABS4NTS6_9BACL</name>
<gene>
    <name evidence="2" type="ORF">J2Z70_003628</name>
</gene>
<feature type="signal peptide" evidence="1">
    <location>
        <begin position="1"/>
        <end position="26"/>
    </location>
</feature>
<comment type="caution">
    <text evidence="2">The sequence shown here is derived from an EMBL/GenBank/DDBJ whole genome shotgun (WGS) entry which is preliminary data.</text>
</comment>
<dbReference type="Proteomes" id="UP000773462">
    <property type="component" value="Unassembled WGS sequence"/>
</dbReference>
<evidence type="ECO:0000313" key="2">
    <source>
        <dbReference type="EMBL" id="MBP2113468.1"/>
    </source>
</evidence>
<feature type="chain" id="PRO_5046346720" evidence="1">
    <location>
        <begin position="27"/>
        <end position="236"/>
    </location>
</feature>